<protein>
    <submittedName>
        <fullName evidence="1">Uncharacterized protein</fullName>
    </submittedName>
</protein>
<dbReference type="Proteomes" id="UP000030700">
    <property type="component" value="Unassembled WGS sequence"/>
</dbReference>
<evidence type="ECO:0000313" key="1">
    <source>
        <dbReference type="EMBL" id="GAK49183.1"/>
    </source>
</evidence>
<organism evidence="1">
    <name type="scientific">Candidatus Moduliflexus flocculans</name>
    <dbReference type="NCBI Taxonomy" id="1499966"/>
    <lineage>
        <taxon>Bacteria</taxon>
        <taxon>Candidatus Moduliflexota</taxon>
        <taxon>Candidatus Moduliflexia</taxon>
        <taxon>Candidatus Moduliflexales</taxon>
        <taxon>Candidatus Moduliflexaceae</taxon>
    </lineage>
</organism>
<evidence type="ECO:0000313" key="2">
    <source>
        <dbReference type="Proteomes" id="UP000030700"/>
    </source>
</evidence>
<reference evidence="1" key="1">
    <citation type="journal article" date="2015" name="PeerJ">
        <title>First genomic representation of candidate bacterial phylum KSB3 points to enhanced environmental sensing as a trigger of wastewater bulking.</title>
        <authorList>
            <person name="Sekiguchi Y."/>
            <person name="Ohashi A."/>
            <person name="Parks D.H."/>
            <person name="Yamauchi T."/>
            <person name="Tyson G.W."/>
            <person name="Hugenholtz P."/>
        </authorList>
    </citation>
    <scope>NUCLEOTIDE SEQUENCE [LARGE SCALE GENOMIC DNA]</scope>
</reference>
<dbReference type="AlphaFoldDB" id="A0A0S6VTX2"/>
<accession>A0A0S6VTX2</accession>
<name>A0A0S6VTX2_9BACT</name>
<sequence length="123" mass="14656">MNYNDLLDEYEVDVDFPDASGIEHLDMLLTRSELAAIEQELTPAQRQRLYQADQLLIEHAQPFYDAIRKIASLEQWRRQHDAQITHWWWYLDVIAQMSKAFQVSVTPVYHYDSRRTSEMARRG</sequence>
<keyword evidence="2" id="KW-1185">Reference proteome</keyword>
<dbReference type="HOGENOM" id="CLU_163844_0_0_0"/>
<dbReference type="STRING" id="1499966.U14_00401"/>
<proteinExistence type="predicted"/>
<dbReference type="EMBL" id="DF820455">
    <property type="protein sequence ID" value="GAK49183.1"/>
    <property type="molecule type" value="Genomic_DNA"/>
</dbReference>
<gene>
    <name evidence="1" type="ORF">U14_00401</name>
</gene>